<dbReference type="GO" id="GO:0030527">
    <property type="term" value="F:structural constituent of chromatin"/>
    <property type="evidence" value="ECO:0007669"/>
    <property type="project" value="InterPro"/>
</dbReference>
<feature type="compositionally biased region" description="Polar residues" evidence="1">
    <location>
        <begin position="1"/>
        <end position="13"/>
    </location>
</feature>
<dbReference type="GO" id="GO:0003677">
    <property type="term" value="F:DNA binding"/>
    <property type="evidence" value="ECO:0007669"/>
    <property type="project" value="InterPro"/>
</dbReference>
<dbReference type="CDD" id="cd00198">
    <property type="entry name" value="vWFA"/>
    <property type="match status" value="1"/>
</dbReference>
<name>A0A6J8F1P2_MYTCO</name>
<evidence type="ECO:0000256" key="1">
    <source>
        <dbReference type="SAM" id="MobiDB-lite"/>
    </source>
</evidence>
<dbReference type="AlphaFoldDB" id="A0A6J8F1P2"/>
<sequence length="464" mass="51644">MARTKQTARTSTGGKAPRKQLATKATKKSSPASTFIKQTTLMGKGGKKLTETTTPLSLEHAQCKRGTGVLKAQLTVVTKAKGSLAMVTKGKGTEPYTDLGKGKGGKGFTDIFKGGKRKYPSPSSQKGSKKSKSSDYKESSDSEEEDQVVVDDNLKDAILSSFETNGKNVEVVFSFDTTGSMSQYLMKVRTNLKETCQRLLRDIPNIRIGIIAHGDFCDNHNYVIKIQDLTSDVQKLVKFAAGTPATGGGDAPECYELVLQMAQKLDWTEDSAKALVVIGDCEPHPPSYTDQKINWHEELDALKAMEVKVYGVYCNSGYSSPAEKFYEELAERTGGCLLKLANFSLITEMFLGVCYKESNKEQFQAFTEELKQGGKLTKETEDLMKQLEVTKPADDNINYLKKYNYDWWDFEGDHKNIPRYSYNAATDTWTNYNNTTSSIVSTVEVKDEKLKPLHIGQLWQERTK</sequence>
<dbReference type="PANTHER" id="PTHR47824">
    <property type="entry name" value="UBIQUITIN-LIKE DOMAIN-CONTAINING PROTEIN"/>
    <property type="match status" value="1"/>
</dbReference>
<dbReference type="PANTHER" id="PTHR47824:SF3">
    <property type="entry name" value="UBIQUITIN-LIKE DOMAIN-CONTAINING PROTEIN"/>
    <property type="match status" value="1"/>
</dbReference>
<dbReference type="GO" id="GO:0000786">
    <property type="term" value="C:nucleosome"/>
    <property type="evidence" value="ECO:0007669"/>
    <property type="project" value="InterPro"/>
</dbReference>
<proteinExistence type="predicted"/>
<feature type="region of interest" description="Disordered" evidence="1">
    <location>
        <begin position="1"/>
        <end position="48"/>
    </location>
</feature>
<organism evidence="2 3">
    <name type="scientific">Mytilus coruscus</name>
    <name type="common">Sea mussel</name>
    <dbReference type="NCBI Taxonomy" id="42192"/>
    <lineage>
        <taxon>Eukaryota</taxon>
        <taxon>Metazoa</taxon>
        <taxon>Spiralia</taxon>
        <taxon>Lophotrochozoa</taxon>
        <taxon>Mollusca</taxon>
        <taxon>Bivalvia</taxon>
        <taxon>Autobranchia</taxon>
        <taxon>Pteriomorphia</taxon>
        <taxon>Mytilida</taxon>
        <taxon>Mytiloidea</taxon>
        <taxon>Mytilidae</taxon>
        <taxon>Mytilinae</taxon>
        <taxon>Mytilus</taxon>
    </lineage>
</organism>
<protein>
    <recommendedName>
        <fullName evidence="4">VWFA domain-containing protein</fullName>
    </recommendedName>
</protein>
<dbReference type="OrthoDB" id="20889at2759"/>
<dbReference type="Gene3D" id="3.40.50.410">
    <property type="entry name" value="von Willebrand factor, type A domain"/>
    <property type="match status" value="1"/>
</dbReference>
<dbReference type="SUPFAM" id="SSF53300">
    <property type="entry name" value="vWA-like"/>
    <property type="match status" value="1"/>
</dbReference>
<evidence type="ECO:0000313" key="2">
    <source>
        <dbReference type="EMBL" id="CAC5426664.1"/>
    </source>
</evidence>
<reference evidence="2 3" key="1">
    <citation type="submission" date="2020-06" db="EMBL/GenBank/DDBJ databases">
        <authorList>
            <person name="Li R."/>
            <person name="Bekaert M."/>
        </authorList>
    </citation>
    <scope>NUCLEOTIDE SEQUENCE [LARGE SCALE GENOMIC DNA]</scope>
    <source>
        <strain evidence="3">wild</strain>
    </source>
</reference>
<evidence type="ECO:0000313" key="3">
    <source>
        <dbReference type="Proteomes" id="UP000507470"/>
    </source>
</evidence>
<feature type="region of interest" description="Disordered" evidence="1">
    <location>
        <begin position="111"/>
        <end position="147"/>
    </location>
</feature>
<feature type="compositionally biased region" description="Polar residues" evidence="1">
    <location>
        <begin position="28"/>
        <end position="38"/>
    </location>
</feature>
<dbReference type="EMBL" id="CACVKT020010439">
    <property type="protein sequence ID" value="CAC5426664.1"/>
    <property type="molecule type" value="Genomic_DNA"/>
</dbReference>
<dbReference type="InterPro" id="IPR036465">
    <property type="entry name" value="vWFA_dom_sf"/>
</dbReference>
<gene>
    <name evidence="2" type="ORF">MCOR_58351</name>
</gene>
<evidence type="ECO:0008006" key="4">
    <source>
        <dbReference type="Google" id="ProtNLM"/>
    </source>
</evidence>
<dbReference type="InterPro" id="IPR000164">
    <property type="entry name" value="Histone_H3/CENP-A"/>
</dbReference>
<keyword evidence="3" id="KW-1185">Reference proteome</keyword>
<dbReference type="PROSITE" id="PS00322">
    <property type="entry name" value="HISTONE_H3_1"/>
    <property type="match status" value="1"/>
</dbReference>
<dbReference type="PRINTS" id="PR00622">
    <property type="entry name" value="HISTONEH3"/>
</dbReference>
<dbReference type="Proteomes" id="UP000507470">
    <property type="component" value="Unassembled WGS sequence"/>
</dbReference>
<accession>A0A6J8F1P2</accession>